<dbReference type="PANTHER" id="PTHR11864">
    <property type="entry name" value="PRE-MRNA-PROCESSING PROTEIN PRP40"/>
    <property type="match status" value="1"/>
</dbReference>
<feature type="region of interest" description="Disordered" evidence="2">
    <location>
        <begin position="215"/>
        <end position="263"/>
    </location>
</feature>
<accession>A0AAV7JDL2</accession>
<dbReference type="SUPFAM" id="SSF51045">
    <property type="entry name" value="WW domain"/>
    <property type="match status" value="2"/>
</dbReference>
<dbReference type="InterPro" id="IPR002713">
    <property type="entry name" value="FF_domain"/>
</dbReference>
<feature type="compositionally biased region" description="Basic and acidic residues" evidence="2">
    <location>
        <begin position="811"/>
        <end position="827"/>
    </location>
</feature>
<feature type="domain" description="FF" evidence="4">
    <location>
        <begin position="484"/>
        <end position="544"/>
    </location>
</feature>
<feature type="compositionally biased region" description="Basic residues" evidence="2">
    <location>
        <begin position="748"/>
        <end position="765"/>
    </location>
</feature>
<dbReference type="InterPro" id="IPR036020">
    <property type="entry name" value="WW_dom_sf"/>
</dbReference>
<feature type="region of interest" description="Disordered" evidence="2">
    <location>
        <begin position="97"/>
        <end position="150"/>
    </location>
</feature>
<evidence type="ECO:0000256" key="2">
    <source>
        <dbReference type="SAM" id="MobiDB-lite"/>
    </source>
</evidence>
<dbReference type="GO" id="GO:0071004">
    <property type="term" value="C:U2-type prespliceosome"/>
    <property type="evidence" value="ECO:0007669"/>
    <property type="project" value="TreeGrafter"/>
</dbReference>
<dbReference type="GO" id="GO:0045292">
    <property type="term" value="P:mRNA cis splicing, via spliceosome"/>
    <property type="evidence" value="ECO:0007669"/>
    <property type="project" value="InterPro"/>
</dbReference>
<feature type="domain" description="FF" evidence="4">
    <location>
        <begin position="267"/>
        <end position="324"/>
    </location>
</feature>
<dbReference type="PANTHER" id="PTHR11864:SF0">
    <property type="entry name" value="PRP40 PRE-MRNA PROCESSING FACTOR 40 HOMOLOG A (YEAST)"/>
    <property type="match status" value="1"/>
</dbReference>
<protein>
    <submittedName>
        <fullName evidence="5">Uncharacterized protein</fullName>
    </submittedName>
</protein>
<keyword evidence="6" id="KW-1185">Reference proteome</keyword>
<sequence>MAELPHGFPSMGALPPHGAPIHAPQMLPPMPIQHPNIPLPQTAPNQALQFQHNATPPISMPPFPAQPQAGVPMMPMPVPYMSGQPMIPVSIPLQMEHVPNKDTKEKKNKRTERKVPSSEREEPHPLKRLRKKRKKKCPWSEHKAPDGRMYYYNSDTKESVWQKPEDLLLPAERLLRQLAWKEHKSDAGRSYFYNSETKRSTWEIPPELERVKAVVEAERAHNIPGSPSEYETDTSLSEPEGADRPEVGMDEESSSPERPSPVKKMVYHTHEEAKLAFKELLRDKKVPSNATWDQAMKLIVNDPRYTALKKLNEKKQVFNMYKTQRAKEEKEETRVRAKQNKERLQRLLEEHEEVTSQTRYRRVSELLEGVSVWEAVPDQERRELYEDVQFILAKREKEFEEESRERNQGMLKRVIDRNGQVTYRTTWKDFVKLLEQDRNFQRDDELQIMDQTDMLNVFSAHIRFLETKQEEQRERKRLKVRRFQRKNRDAFQTFLEELHDYGSLTSLSLWSELYPVISKDDRYHQLLGQPGSNPLDLFKFYVEDLKARLHDEKRIVKDILKDRSTQVEVSTSFEEFYNELSKDPRALALDQGNIRLTFQSLVVKAEARDKERVKNEERKNKKKEAAFRQMLEGYLTSLSGSSSWEEVRDELSKEVEFEKIPEESQRKRLFMEYIKELREAEMVAAKELEKKSKHKSKHSSHKHSKKHKRRNEEVANSNSDREEIVKATKKARRRFSNSAATDSEGEVKRKRHKHEKKKSKKKRSHHVESDSEVETKPSRRKHEGGSKTSEGRSKHKHRHYDKSTDSPMDTEQARKSSRSEDDRKDSSDSEGQI</sequence>
<dbReference type="Gene3D" id="1.10.10.440">
    <property type="entry name" value="FF domain"/>
    <property type="match status" value="5"/>
</dbReference>
<feature type="region of interest" description="Disordered" evidence="2">
    <location>
        <begin position="686"/>
        <end position="833"/>
    </location>
</feature>
<feature type="domain" description="FF" evidence="4">
    <location>
        <begin position="619"/>
        <end position="676"/>
    </location>
</feature>
<keyword evidence="1" id="KW-0175">Coiled coil</keyword>
<dbReference type="AlphaFoldDB" id="A0AAV7JDL2"/>
<gene>
    <name evidence="5" type="ORF">LOD99_12884</name>
</gene>
<dbReference type="InterPro" id="IPR036517">
    <property type="entry name" value="FF_domain_sf"/>
</dbReference>
<feature type="coiled-coil region" evidence="1">
    <location>
        <begin position="323"/>
        <end position="357"/>
    </location>
</feature>
<feature type="compositionally biased region" description="Basic and acidic residues" evidence="2">
    <location>
        <begin position="113"/>
        <end position="125"/>
    </location>
</feature>
<reference evidence="5 6" key="1">
    <citation type="journal article" date="2023" name="BMC Biol.">
        <title>The compact genome of the sponge Oopsacas minuta (Hexactinellida) is lacking key metazoan core genes.</title>
        <authorList>
            <person name="Santini S."/>
            <person name="Schenkelaars Q."/>
            <person name="Jourda C."/>
            <person name="Duchesne M."/>
            <person name="Belahbib H."/>
            <person name="Rocher C."/>
            <person name="Selva M."/>
            <person name="Riesgo A."/>
            <person name="Vervoort M."/>
            <person name="Leys S.P."/>
            <person name="Kodjabachian L."/>
            <person name="Le Bivic A."/>
            <person name="Borchiellini C."/>
            <person name="Claverie J.M."/>
            <person name="Renard E."/>
        </authorList>
    </citation>
    <scope>NUCLEOTIDE SEQUENCE [LARGE SCALE GENOMIC DNA]</scope>
    <source>
        <strain evidence="5">SPO-2</strain>
    </source>
</reference>
<evidence type="ECO:0000259" key="4">
    <source>
        <dbReference type="PROSITE" id="PS51676"/>
    </source>
</evidence>
<feature type="region of interest" description="Disordered" evidence="2">
    <location>
        <begin position="1"/>
        <end position="24"/>
    </location>
</feature>
<feature type="compositionally biased region" description="Basic and acidic residues" evidence="2">
    <location>
        <begin position="766"/>
        <end position="792"/>
    </location>
</feature>
<evidence type="ECO:0000313" key="6">
    <source>
        <dbReference type="Proteomes" id="UP001165289"/>
    </source>
</evidence>
<dbReference type="Proteomes" id="UP001165289">
    <property type="component" value="Unassembled WGS sequence"/>
</dbReference>
<evidence type="ECO:0000256" key="1">
    <source>
        <dbReference type="SAM" id="Coils"/>
    </source>
</evidence>
<dbReference type="Pfam" id="PF00397">
    <property type="entry name" value="WW"/>
    <property type="match status" value="2"/>
</dbReference>
<feature type="domain" description="FF" evidence="4">
    <location>
        <begin position="548"/>
        <end position="604"/>
    </location>
</feature>
<feature type="domain" description="WW" evidence="3">
    <location>
        <begin position="138"/>
        <end position="166"/>
    </location>
</feature>
<dbReference type="Pfam" id="PF25432">
    <property type="entry name" value="FF_PRPF40A"/>
    <property type="match status" value="1"/>
</dbReference>
<dbReference type="Pfam" id="PF01846">
    <property type="entry name" value="FF"/>
    <property type="match status" value="3"/>
</dbReference>
<dbReference type="InterPro" id="IPR039726">
    <property type="entry name" value="Prp40-like"/>
</dbReference>
<dbReference type="GO" id="GO:0003723">
    <property type="term" value="F:RNA binding"/>
    <property type="evidence" value="ECO:0007669"/>
    <property type="project" value="TreeGrafter"/>
</dbReference>
<evidence type="ECO:0000259" key="3">
    <source>
        <dbReference type="PROSITE" id="PS50020"/>
    </source>
</evidence>
<feature type="compositionally biased region" description="Basic residues" evidence="2">
    <location>
        <begin position="691"/>
        <end position="709"/>
    </location>
</feature>
<comment type="caution">
    <text evidence="5">The sequence shown here is derived from an EMBL/GenBank/DDBJ whole genome shotgun (WGS) entry which is preliminary data.</text>
</comment>
<dbReference type="SMART" id="SM00456">
    <property type="entry name" value="WW"/>
    <property type="match status" value="2"/>
</dbReference>
<dbReference type="PROSITE" id="PS01159">
    <property type="entry name" value="WW_DOMAIN_1"/>
    <property type="match status" value="1"/>
</dbReference>
<dbReference type="FunFam" id="1.10.10.440:FF:000003">
    <property type="entry name" value="Pre-mRNA processing factor 40 homolog A"/>
    <property type="match status" value="1"/>
</dbReference>
<proteinExistence type="predicted"/>
<dbReference type="Gene3D" id="2.20.70.10">
    <property type="match status" value="2"/>
</dbReference>
<name>A0AAV7JDL2_9METZ</name>
<dbReference type="PROSITE" id="PS50020">
    <property type="entry name" value="WW_DOMAIN_2"/>
    <property type="match status" value="2"/>
</dbReference>
<organism evidence="5 6">
    <name type="scientific">Oopsacas minuta</name>
    <dbReference type="NCBI Taxonomy" id="111878"/>
    <lineage>
        <taxon>Eukaryota</taxon>
        <taxon>Metazoa</taxon>
        <taxon>Porifera</taxon>
        <taxon>Hexactinellida</taxon>
        <taxon>Hexasterophora</taxon>
        <taxon>Lyssacinosida</taxon>
        <taxon>Leucopsacidae</taxon>
        <taxon>Oopsacas</taxon>
    </lineage>
</organism>
<dbReference type="InterPro" id="IPR001202">
    <property type="entry name" value="WW_dom"/>
</dbReference>
<feature type="compositionally biased region" description="Basic residues" evidence="2">
    <location>
        <begin position="126"/>
        <end position="137"/>
    </location>
</feature>
<dbReference type="EMBL" id="JAKMXF010000354">
    <property type="protein sequence ID" value="KAI6646764.1"/>
    <property type="molecule type" value="Genomic_DNA"/>
</dbReference>
<dbReference type="PROSITE" id="PS51676">
    <property type="entry name" value="FF"/>
    <property type="match status" value="5"/>
</dbReference>
<dbReference type="GO" id="GO:0005685">
    <property type="term" value="C:U1 snRNP"/>
    <property type="evidence" value="ECO:0007669"/>
    <property type="project" value="TreeGrafter"/>
</dbReference>
<dbReference type="CDD" id="cd00201">
    <property type="entry name" value="WW"/>
    <property type="match status" value="2"/>
</dbReference>
<dbReference type="SUPFAM" id="SSF81698">
    <property type="entry name" value="FF domain"/>
    <property type="match status" value="5"/>
</dbReference>
<dbReference type="FunFam" id="1.10.10.440:FF:000015">
    <property type="entry name" value="pre-mRNA-processing factor 40 homolog B isoform X2"/>
    <property type="match status" value="1"/>
</dbReference>
<feature type="domain" description="FF" evidence="4">
    <location>
        <begin position="334"/>
        <end position="391"/>
    </location>
</feature>
<feature type="domain" description="WW" evidence="3">
    <location>
        <begin position="180"/>
        <end position="207"/>
    </location>
</feature>
<evidence type="ECO:0000313" key="5">
    <source>
        <dbReference type="EMBL" id="KAI6646764.1"/>
    </source>
</evidence>
<dbReference type="SMART" id="SM00441">
    <property type="entry name" value="FF"/>
    <property type="match status" value="4"/>
</dbReference>